<accession>A0A7W9SRZ5</accession>
<evidence type="ECO:0000313" key="1">
    <source>
        <dbReference type="EMBL" id="MBB6051755.1"/>
    </source>
</evidence>
<dbReference type="InterPro" id="IPR002763">
    <property type="entry name" value="DUF72"/>
</dbReference>
<dbReference type="RefSeq" id="WP_184199372.1">
    <property type="nucleotide sequence ID" value="NZ_JACHGW010000003.1"/>
</dbReference>
<dbReference type="EMBL" id="JACHGW010000003">
    <property type="protein sequence ID" value="MBB6051755.1"/>
    <property type="molecule type" value="Genomic_DNA"/>
</dbReference>
<organism evidence="1 2">
    <name type="scientific">Armatimonas rosea</name>
    <dbReference type="NCBI Taxonomy" id="685828"/>
    <lineage>
        <taxon>Bacteria</taxon>
        <taxon>Bacillati</taxon>
        <taxon>Armatimonadota</taxon>
        <taxon>Armatimonadia</taxon>
        <taxon>Armatimonadales</taxon>
        <taxon>Armatimonadaceae</taxon>
        <taxon>Armatimonas</taxon>
    </lineage>
</organism>
<keyword evidence="2" id="KW-1185">Reference proteome</keyword>
<dbReference type="Gene3D" id="3.20.20.410">
    <property type="entry name" value="Protein of unknown function UPF0759"/>
    <property type="match status" value="1"/>
</dbReference>
<dbReference type="InterPro" id="IPR036520">
    <property type="entry name" value="UPF0759_sf"/>
</dbReference>
<dbReference type="PANTHER" id="PTHR30348:SF4">
    <property type="entry name" value="DUF72 DOMAIN-CONTAINING PROTEIN"/>
    <property type="match status" value="1"/>
</dbReference>
<protein>
    <submittedName>
        <fullName evidence="1">Uncharacterized protein YecE (DUF72 family)</fullName>
    </submittedName>
</protein>
<dbReference type="SUPFAM" id="SSF117396">
    <property type="entry name" value="TM1631-like"/>
    <property type="match status" value="1"/>
</dbReference>
<dbReference type="AlphaFoldDB" id="A0A7W9SRZ5"/>
<evidence type="ECO:0000313" key="2">
    <source>
        <dbReference type="Proteomes" id="UP000520814"/>
    </source>
</evidence>
<dbReference type="Proteomes" id="UP000520814">
    <property type="component" value="Unassembled WGS sequence"/>
</dbReference>
<gene>
    <name evidence="1" type="ORF">HNQ39_003565</name>
</gene>
<reference evidence="1 2" key="1">
    <citation type="submission" date="2020-08" db="EMBL/GenBank/DDBJ databases">
        <title>Genomic Encyclopedia of Type Strains, Phase IV (KMG-IV): sequencing the most valuable type-strain genomes for metagenomic binning, comparative biology and taxonomic classification.</title>
        <authorList>
            <person name="Goeker M."/>
        </authorList>
    </citation>
    <scope>NUCLEOTIDE SEQUENCE [LARGE SCALE GENOMIC DNA]</scope>
    <source>
        <strain evidence="1 2">DSM 23562</strain>
    </source>
</reference>
<dbReference type="Pfam" id="PF01904">
    <property type="entry name" value="DUF72"/>
    <property type="match status" value="1"/>
</dbReference>
<name>A0A7W9SRZ5_ARMRO</name>
<comment type="caution">
    <text evidence="1">The sequence shown here is derived from an EMBL/GenBank/DDBJ whole genome shotgun (WGS) entry which is preliminary data.</text>
</comment>
<dbReference type="PANTHER" id="PTHR30348">
    <property type="entry name" value="UNCHARACTERIZED PROTEIN YECE"/>
    <property type="match status" value="1"/>
</dbReference>
<sequence length="257" mass="28595">MPPIFMGTMGWSYPDWRGPFYALGTPDARLLAEYATVFDAIELDTTFYAPPRETALAQWDRLTPAGFFFSAKVPKLITHERRLVGPAAGKEARDFGRLMQAGLGAKLGRLVLQLPPDFGPGEARNLLTFADTLAEHTLPITVELRESGWLQTEIAAQLAERGMQLATTDRVAVPGAPLTYLRLLGEENSVERFDQRALPRDTELDHWAEQLRAAAGPVFVHVRNYYEGHAPATLIELRRRLGLSLPTPPGQQQMSLF</sequence>
<proteinExistence type="predicted"/>